<evidence type="ECO:0000313" key="2">
    <source>
        <dbReference type="EMBL" id="NDL63922.1"/>
    </source>
</evidence>
<dbReference type="InterPro" id="IPR016181">
    <property type="entry name" value="Acyl_CoA_acyltransferase"/>
</dbReference>
<dbReference type="AlphaFoldDB" id="A0A845SKL5"/>
<dbReference type="InterPro" id="IPR000182">
    <property type="entry name" value="GNAT_dom"/>
</dbReference>
<dbReference type="PANTHER" id="PTHR43072:SF8">
    <property type="entry name" value="ACYLTRANSFERASE FABY-RELATED"/>
    <property type="match status" value="1"/>
</dbReference>
<proteinExistence type="predicted"/>
<dbReference type="GO" id="GO:0016747">
    <property type="term" value="F:acyltransferase activity, transferring groups other than amino-acyl groups"/>
    <property type="evidence" value="ECO:0007669"/>
    <property type="project" value="InterPro"/>
</dbReference>
<name>A0A845SKL5_9GAMM</name>
<reference evidence="2 3" key="1">
    <citation type="submission" date="2019-12" db="EMBL/GenBank/DDBJ databases">
        <authorList>
            <person name="Lee S.D."/>
        </authorList>
    </citation>
    <scope>NUCLEOTIDE SEQUENCE [LARGE SCALE GENOMIC DNA]</scope>
    <source>
        <strain evidence="2 3">SAP-6</strain>
    </source>
</reference>
<sequence length="179" mass="19488">MSIPLSITDASEADMAAIQAIYAWHVLHGIASFETEPPAVADMIARRAAVLDKGLPWLAAKFGDRVVGYCYLGLYRPRHAYRFTVEDSVYIHPEMGGQGIGHALLVEAIARAQRGGWRQMLAVIGDSDNIGSIRLHEKLGFRLIGTLAAVGFKHGRWVDTLLMQRSLGEGQNTLPGPPA</sequence>
<reference evidence="2 3" key="2">
    <citation type="submission" date="2020-02" db="EMBL/GenBank/DDBJ databases">
        <title>The new genus of Enterobacteriales.</title>
        <authorList>
            <person name="Kim I.S."/>
        </authorList>
    </citation>
    <scope>NUCLEOTIDE SEQUENCE [LARGE SCALE GENOMIC DNA]</scope>
    <source>
        <strain evidence="2 3">SAP-6</strain>
    </source>
</reference>
<dbReference type="Gene3D" id="3.40.630.30">
    <property type="match status" value="1"/>
</dbReference>
<dbReference type="Pfam" id="PF00583">
    <property type="entry name" value="Acetyltransf_1"/>
    <property type="match status" value="1"/>
</dbReference>
<accession>A0A845SKL5</accession>
<dbReference type="EMBL" id="WUBS01000009">
    <property type="protein sequence ID" value="NDL63922.1"/>
    <property type="molecule type" value="Genomic_DNA"/>
</dbReference>
<keyword evidence="2" id="KW-0808">Transferase</keyword>
<keyword evidence="3" id="KW-1185">Reference proteome</keyword>
<protein>
    <submittedName>
        <fullName evidence="2">GNAT family N-acetyltransferase</fullName>
    </submittedName>
</protein>
<organism evidence="2 3">
    <name type="scientific">Acerihabitans arboris</name>
    <dbReference type="NCBI Taxonomy" id="2691583"/>
    <lineage>
        <taxon>Bacteria</taxon>
        <taxon>Pseudomonadati</taxon>
        <taxon>Pseudomonadota</taxon>
        <taxon>Gammaproteobacteria</taxon>
        <taxon>Enterobacterales</taxon>
        <taxon>Pectobacteriaceae</taxon>
        <taxon>Acerihabitans</taxon>
    </lineage>
</organism>
<dbReference type="CDD" id="cd04301">
    <property type="entry name" value="NAT_SF"/>
    <property type="match status" value="1"/>
</dbReference>
<evidence type="ECO:0000259" key="1">
    <source>
        <dbReference type="PROSITE" id="PS51186"/>
    </source>
</evidence>
<dbReference type="PROSITE" id="PS51186">
    <property type="entry name" value="GNAT"/>
    <property type="match status" value="1"/>
</dbReference>
<feature type="domain" description="N-acetyltransferase" evidence="1">
    <location>
        <begin position="5"/>
        <end position="168"/>
    </location>
</feature>
<dbReference type="PANTHER" id="PTHR43072">
    <property type="entry name" value="N-ACETYLTRANSFERASE"/>
    <property type="match status" value="1"/>
</dbReference>
<dbReference type="Proteomes" id="UP000461443">
    <property type="component" value="Unassembled WGS sequence"/>
</dbReference>
<dbReference type="SUPFAM" id="SSF55729">
    <property type="entry name" value="Acyl-CoA N-acyltransferases (Nat)"/>
    <property type="match status" value="1"/>
</dbReference>
<evidence type="ECO:0000313" key="3">
    <source>
        <dbReference type="Proteomes" id="UP000461443"/>
    </source>
</evidence>
<comment type="caution">
    <text evidence="2">The sequence shown here is derived from an EMBL/GenBank/DDBJ whole genome shotgun (WGS) entry which is preliminary data.</text>
</comment>
<gene>
    <name evidence="2" type="ORF">GRH90_14330</name>
</gene>
<dbReference type="RefSeq" id="WP_162366630.1">
    <property type="nucleotide sequence ID" value="NZ_WUBS01000009.1"/>
</dbReference>